<dbReference type="Pfam" id="PF00535">
    <property type="entry name" value="Glycos_transf_2"/>
    <property type="match status" value="1"/>
</dbReference>
<accession>A0ABS5QGR1</accession>
<keyword evidence="1" id="KW-0472">Membrane</keyword>
<dbReference type="CDD" id="cd06423">
    <property type="entry name" value="CESA_like"/>
    <property type="match status" value="1"/>
</dbReference>
<dbReference type="SUPFAM" id="SSF53448">
    <property type="entry name" value="Nucleotide-diphospho-sugar transferases"/>
    <property type="match status" value="1"/>
</dbReference>
<keyword evidence="1" id="KW-1133">Transmembrane helix</keyword>
<keyword evidence="4" id="KW-1185">Reference proteome</keyword>
<evidence type="ECO:0000259" key="2">
    <source>
        <dbReference type="Pfam" id="PF00535"/>
    </source>
</evidence>
<reference evidence="3 4" key="1">
    <citation type="submission" date="2021-05" db="EMBL/GenBank/DDBJ databases">
        <title>Roseococcus sp. XZZS9, whole genome shotgun sequencing project.</title>
        <authorList>
            <person name="Zhao G."/>
            <person name="Shen L."/>
        </authorList>
    </citation>
    <scope>NUCLEOTIDE SEQUENCE [LARGE SCALE GENOMIC DNA]</scope>
    <source>
        <strain evidence="3 4">XZZS9</strain>
    </source>
</reference>
<evidence type="ECO:0000313" key="3">
    <source>
        <dbReference type="EMBL" id="MBS7811743.1"/>
    </source>
</evidence>
<dbReference type="InterPro" id="IPR029044">
    <property type="entry name" value="Nucleotide-diphossugar_trans"/>
</dbReference>
<dbReference type="Proteomes" id="UP000766336">
    <property type="component" value="Unassembled WGS sequence"/>
</dbReference>
<dbReference type="PANTHER" id="PTHR43685">
    <property type="entry name" value="GLYCOSYLTRANSFERASE"/>
    <property type="match status" value="1"/>
</dbReference>
<feature type="transmembrane region" description="Helical" evidence="1">
    <location>
        <begin position="243"/>
        <end position="260"/>
    </location>
</feature>
<dbReference type="RefSeq" id="WP_213670398.1">
    <property type="nucleotide sequence ID" value="NZ_JAHCDA010000002.1"/>
</dbReference>
<keyword evidence="1" id="KW-0812">Transmembrane</keyword>
<proteinExistence type="predicted"/>
<sequence>MSRYALIVPCRDEAATLRTTLDSILSQSMPPAQLIVVDDGSTDATPAILAEYGSRMPFLRVVPRLRTGPRRVGAGVVEAFNQGMESLDAPVEFICKLDADLDLPPRYFETLMAMMDADPSIATCSGKPYIRVGSDGRLVAETSGDEISVGMTKFYRLDRLRQLGGFVLHVGWDVIDCHACRMRGWKALSVDRPELRFIHLRQMGSSQVSIWKGRQRHGLGAWFLGTIPPFMFVSMVYRLGQRPIVLGSLFMGIGYLKAWLGRAPRYDAAGYLDFVSSYQWRALFIGKARAAESMRQRALRDCAAKLGAGDAPQS</sequence>
<protein>
    <submittedName>
        <fullName evidence="3">Glycosyltransferase family 2 protein</fullName>
    </submittedName>
</protein>
<dbReference type="PANTHER" id="PTHR43685:SF2">
    <property type="entry name" value="GLYCOSYLTRANSFERASE 2-LIKE DOMAIN-CONTAINING PROTEIN"/>
    <property type="match status" value="1"/>
</dbReference>
<comment type="caution">
    <text evidence="3">The sequence shown here is derived from an EMBL/GenBank/DDBJ whole genome shotgun (WGS) entry which is preliminary data.</text>
</comment>
<organism evidence="3 4">
    <name type="scientific">Roseococcus pinisoli</name>
    <dbReference type="NCBI Taxonomy" id="2835040"/>
    <lineage>
        <taxon>Bacteria</taxon>
        <taxon>Pseudomonadati</taxon>
        <taxon>Pseudomonadota</taxon>
        <taxon>Alphaproteobacteria</taxon>
        <taxon>Acetobacterales</taxon>
        <taxon>Roseomonadaceae</taxon>
        <taxon>Roseococcus</taxon>
    </lineage>
</organism>
<feature type="transmembrane region" description="Helical" evidence="1">
    <location>
        <begin position="219"/>
        <end position="237"/>
    </location>
</feature>
<evidence type="ECO:0000313" key="4">
    <source>
        <dbReference type="Proteomes" id="UP000766336"/>
    </source>
</evidence>
<dbReference type="EMBL" id="JAHCDA010000002">
    <property type="protein sequence ID" value="MBS7811743.1"/>
    <property type="molecule type" value="Genomic_DNA"/>
</dbReference>
<dbReference type="Gene3D" id="3.90.550.10">
    <property type="entry name" value="Spore Coat Polysaccharide Biosynthesis Protein SpsA, Chain A"/>
    <property type="match status" value="1"/>
</dbReference>
<gene>
    <name evidence="3" type="ORF">KHU32_12410</name>
</gene>
<evidence type="ECO:0000256" key="1">
    <source>
        <dbReference type="SAM" id="Phobius"/>
    </source>
</evidence>
<dbReference type="InterPro" id="IPR050834">
    <property type="entry name" value="Glycosyltransf_2"/>
</dbReference>
<name>A0ABS5QGR1_9PROT</name>
<dbReference type="InterPro" id="IPR001173">
    <property type="entry name" value="Glyco_trans_2-like"/>
</dbReference>
<feature type="domain" description="Glycosyltransferase 2-like" evidence="2">
    <location>
        <begin position="6"/>
        <end position="142"/>
    </location>
</feature>